<dbReference type="Gene3D" id="3.40.50.11310">
    <property type="entry name" value="Bacterial phosphonate metabolism protein PhnH"/>
    <property type="match status" value="1"/>
</dbReference>
<sequence>MTAFATGPAAGFIDPVHAAQRVFSALMRAMAEPGRVQPLASDLVPPAPLSPELAAVALALLDYETPVWLDAALAASPQVAAFLRFHTGAPVVADPGKARFAFFADGQSLPPFQAFAQGEPDNPDRSTTLVVAVARFEAEPLTLAGPGIDGTRGFGAVPLPVDFAARLEANGSAFPLGVDLILCAPGAVAALPRTVRPVAHPSVRA</sequence>
<comment type="caution">
    <text evidence="1">The sequence shown here is derived from an EMBL/GenBank/DDBJ whole genome shotgun (WGS) entry which is preliminary data.</text>
</comment>
<evidence type="ECO:0000313" key="1">
    <source>
        <dbReference type="EMBL" id="MDQ0503879.1"/>
    </source>
</evidence>
<dbReference type="EC" id="2.7.8.37" evidence="1"/>
<dbReference type="InterPro" id="IPR038058">
    <property type="entry name" value="PhnH-like_sp"/>
</dbReference>
<dbReference type="PIRSF" id="PIRSF020680">
    <property type="entry name" value="PhnH"/>
    <property type="match status" value="1"/>
</dbReference>
<name>A0ABU0L9R5_XANAG</name>
<organism evidence="1 2">
    <name type="scientific">Xanthobacter agilis</name>
    <dbReference type="NCBI Taxonomy" id="47492"/>
    <lineage>
        <taxon>Bacteria</taxon>
        <taxon>Pseudomonadati</taxon>
        <taxon>Pseudomonadota</taxon>
        <taxon>Alphaproteobacteria</taxon>
        <taxon>Hyphomicrobiales</taxon>
        <taxon>Xanthobacteraceae</taxon>
        <taxon>Xanthobacter</taxon>
    </lineage>
</organism>
<proteinExistence type="predicted"/>
<evidence type="ECO:0000313" key="2">
    <source>
        <dbReference type="Proteomes" id="UP001241747"/>
    </source>
</evidence>
<accession>A0ABU0L9R5</accession>
<keyword evidence="1" id="KW-0808">Transferase</keyword>
<dbReference type="NCBIfam" id="TIGR03292">
    <property type="entry name" value="PhnH_redo"/>
    <property type="match status" value="1"/>
</dbReference>
<dbReference type="GO" id="GO:0061693">
    <property type="term" value="F:alpha-D-ribose 1-methylphosphonate 5-triphosphate synthase activity"/>
    <property type="evidence" value="ECO:0007669"/>
    <property type="project" value="UniProtKB-EC"/>
</dbReference>
<dbReference type="EMBL" id="JAUSVY010000001">
    <property type="protein sequence ID" value="MDQ0503879.1"/>
    <property type="molecule type" value="Genomic_DNA"/>
</dbReference>
<dbReference type="InterPro" id="IPR008772">
    <property type="entry name" value="Phosphonate_metab_PhnH"/>
</dbReference>
<dbReference type="RefSeq" id="WP_237344811.1">
    <property type="nucleotide sequence ID" value="NZ_JABWGX010000006.1"/>
</dbReference>
<keyword evidence="2" id="KW-1185">Reference proteome</keyword>
<dbReference type="Proteomes" id="UP001241747">
    <property type="component" value="Unassembled WGS sequence"/>
</dbReference>
<reference evidence="1 2" key="1">
    <citation type="submission" date="2023-07" db="EMBL/GenBank/DDBJ databases">
        <title>Genomic Encyclopedia of Type Strains, Phase IV (KMG-IV): sequencing the most valuable type-strain genomes for metagenomic binning, comparative biology and taxonomic classification.</title>
        <authorList>
            <person name="Goeker M."/>
        </authorList>
    </citation>
    <scope>NUCLEOTIDE SEQUENCE [LARGE SCALE GENOMIC DNA]</scope>
    <source>
        <strain evidence="1 2">DSM 3770</strain>
    </source>
</reference>
<protein>
    <submittedName>
        <fullName evidence="1">Alpha-D-ribose 1-methylphosphonate 5-triphosphate synthase subunit PhnH</fullName>
        <ecNumber evidence="1">2.7.8.37</ecNumber>
    </submittedName>
</protein>
<gene>
    <name evidence="1" type="ORF">QOZ94_000649</name>
</gene>
<dbReference type="Pfam" id="PF05845">
    <property type="entry name" value="PhnH"/>
    <property type="match status" value="1"/>
</dbReference>
<dbReference type="SUPFAM" id="SSF159709">
    <property type="entry name" value="PhnH-like"/>
    <property type="match status" value="1"/>
</dbReference>